<gene>
    <name evidence="1" type="ORF">MRB53_029531</name>
</gene>
<comment type="caution">
    <text evidence="1">The sequence shown here is derived from an EMBL/GenBank/DDBJ whole genome shotgun (WGS) entry which is preliminary data.</text>
</comment>
<sequence>MKCRNQMVGKKTQILKSAFVSHESGSCRSFISRTCQNLENPVNPDDHIRHPIAKRSQIPNLCISSLNSIISKFSENGDLVSARNLFDQMPDRDAVSWNSMMSAYAQNNQPDRVFELFLAMLRDDFKPNPTSLSVALSSCAKPAALNQGKRIHGLSIKSYYSANVFVGTSLITMYAKCKVFDCLTQVFDGINNPSLATWNALITGFVVNGQIEYAHQVFNQMPSRNIISWTALVNGYIKVRKVRNAFELFNSMPVKNSVSWSVMLNGFVYDGQSEKAIEFFSVMRSNGVPASVASVLSVISASSELKSIKQGRKIHAHAIKSRYDCVGVVEASLVLMYVKCLCIEDAKLEFNKMEVKFVGSWNSLIWGYINDNQVDEARRLFDEMSERDQVSWNSIINGYLGDNRIDDAVELFVKMPEPTVETRTALMSGFIDNDRLYDAKRLFSEMPQRDAVAYTSLIHGYMKNGLLIDAWELFRRTPDRNVVTYNVTMSGLIQHGEVIEAYKLFNESPERDALSWNVMINGYVQGGFYDDAFQMYHRMILSDLSPSDSVLASLLSACSILSILSYGEQIHVAAIKYGFESSMVVINSLTNMYGKCGDMLKAKSIFDQACARDSVLWNTIICGYAVNGFSTRAIEMFENMKLMHIEPDQVTFLGILTACSHGGLMKESWHYFTSMRCDYGIVPRLAHYSCMVDLLCRIGLVEKAEQLIYDMPFQPDSVMWTSLLSGCKLTGNVEIAERAANQLFCLNSRDPMPYLHLIRIYGSAGRWADMENLRMKLNRLGLSKQPGCSWIEVNGEVSSFFAGDRSHSLSGEVQTHLRLIISEIGKLGYVPNYSLVIEDIEDQEKEEILMQHSEKLAVAFGLLRIPPPKPLRIFKNLRVCDDCHSAIKLISLCTRREIVLRDALRVGKTSILNQYVHKKFSQQYRSTIGADFVTKELQIEDTLVTLQMWDTAGQERFQSLGTAFYRGADCCVLVYDVNVFKSFDALESWHEEFIKKASPDDPKSFPFILLGNKVDINGGSSREASDKNAIEWCASKGDIPYFETSAKEDYNIDAAFLCIAKMSLENENEQDMSDEYSLFSSTTTLSYSQSIPNAGSEQSSKVRWD</sequence>
<dbReference type="EMBL" id="CM056817">
    <property type="protein sequence ID" value="KAJ8621002.1"/>
    <property type="molecule type" value="Genomic_DNA"/>
</dbReference>
<evidence type="ECO:0000313" key="1">
    <source>
        <dbReference type="EMBL" id="KAJ8621002.1"/>
    </source>
</evidence>
<keyword evidence="2" id="KW-1185">Reference proteome</keyword>
<organism evidence="1 2">
    <name type="scientific">Persea americana</name>
    <name type="common">Avocado</name>
    <dbReference type="NCBI Taxonomy" id="3435"/>
    <lineage>
        <taxon>Eukaryota</taxon>
        <taxon>Viridiplantae</taxon>
        <taxon>Streptophyta</taxon>
        <taxon>Embryophyta</taxon>
        <taxon>Tracheophyta</taxon>
        <taxon>Spermatophyta</taxon>
        <taxon>Magnoliopsida</taxon>
        <taxon>Magnoliidae</taxon>
        <taxon>Laurales</taxon>
        <taxon>Lauraceae</taxon>
        <taxon>Persea</taxon>
    </lineage>
</organism>
<reference evidence="1 2" key="1">
    <citation type="journal article" date="2022" name="Hortic Res">
        <title>A haplotype resolved chromosomal level avocado genome allows analysis of novel avocado genes.</title>
        <authorList>
            <person name="Nath O."/>
            <person name="Fletcher S.J."/>
            <person name="Hayward A."/>
            <person name="Shaw L.M."/>
            <person name="Masouleh A.K."/>
            <person name="Furtado A."/>
            <person name="Henry R.J."/>
            <person name="Mitter N."/>
        </authorList>
    </citation>
    <scope>NUCLEOTIDE SEQUENCE [LARGE SCALE GENOMIC DNA]</scope>
    <source>
        <strain evidence="2">cv. Hass</strain>
    </source>
</reference>
<evidence type="ECO:0000313" key="2">
    <source>
        <dbReference type="Proteomes" id="UP001234297"/>
    </source>
</evidence>
<name>A0ACC2KJQ4_PERAE</name>
<accession>A0ACC2KJQ4</accession>
<proteinExistence type="predicted"/>
<protein>
    <submittedName>
        <fullName evidence="1">Uncharacterized protein</fullName>
    </submittedName>
</protein>
<dbReference type="Proteomes" id="UP001234297">
    <property type="component" value="Chromosome 9"/>
</dbReference>